<organism evidence="1 2">
    <name type="scientific">Cylicostephanus goldi</name>
    <name type="common">Nematode worm</name>
    <dbReference type="NCBI Taxonomy" id="71465"/>
    <lineage>
        <taxon>Eukaryota</taxon>
        <taxon>Metazoa</taxon>
        <taxon>Ecdysozoa</taxon>
        <taxon>Nematoda</taxon>
        <taxon>Chromadorea</taxon>
        <taxon>Rhabditida</taxon>
        <taxon>Rhabditina</taxon>
        <taxon>Rhabditomorpha</taxon>
        <taxon>Strongyloidea</taxon>
        <taxon>Strongylidae</taxon>
        <taxon>Cylicostephanus</taxon>
    </lineage>
</organism>
<accession>A0A3P7PZ65</accession>
<dbReference type="InterPro" id="IPR039721">
    <property type="entry name" value="C5-epimerase"/>
</dbReference>
<dbReference type="GO" id="GO:0005794">
    <property type="term" value="C:Golgi apparatus"/>
    <property type="evidence" value="ECO:0007669"/>
    <property type="project" value="TreeGrafter"/>
</dbReference>
<dbReference type="EMBL" id="UYRV01109226">
    <property type="protein sequence ID" value="VDN25022.1"/>
    <property type="molecule type" value="Genomic_DNA"/>
</dbReference>
<sequence>MIRWKSVKNSLLFGGICLCLLLLNKSLIEEYEEKDSHQFKSENLKTIANDDLPVLQSACDPAIVDELERLRKSNKKARCIANNGKEMACMRDEHEFYFPFSFIKKQYDVSGRLSKDGSRFELFTSYSRIRVPEGESYDPTGPFGHFATRANVYTVGPHPVLLSNPDCPVWTPALQQNDGEIVLKGLESAEWKGSAGFDESSERIFYHDEEKGDVVNITASGDLRNAGCYVFLDPTPRLHVVSFDWLPIENASFTILVKVIESDLLVLLNYVTQHDPRCVWND</sequence>
<proteinExistence type="predicted"/>
<reference evidence="1 2" key="1">
    <citation type="submission" date="2018-11" db="EMBL/GenBank/DDBJ databases">
        <authorList>
            <consortium name="Pathogen Informatics"/>
        </authorList>
    </citation>
    <scope>NUCLEOTIDE SEQUENCE [LARGE SCALE GENOMIC DNA]</scope>
</reference>
<dbReference type="PANTHER" id="PTHR13174">
    <property type="entry name" value="D-GLUCURONYL C5-EPIMERASE"/>
    <property type="match status" value="1"/>
</dbReference>
<evidence type="ECO:0000313" key="2">
    <source>
        <dbReference type="Proteomes" id="UP000271889"/>
    </source>
</evidence>
<dbReference type="PANTHER" id="PTHR13174:SF3">
    <property type="entry name" value="D-GLUCURONYL C5-EPIMERASE"/>
    <property type="match status" value="1"/>
</dbReference>
<feature type="non-terminal residue" evidence="1">
    <location>
        <position position="282"/>
    </location>
</feature>
<keyword evidence="2" id="KW-1185">Reference proteome</keyword>
<name>A0A3P7PZ65_CYLGO</name>
<evidence type="ECO:0000313" key="1">
    <source>
        <dbReference type="EMBL" id="VDN25022.1"/>
    </source>
</evidence>
<protein>
    <submittedName>
        <fullName evidence="1">Uncharacterized protein</fullName>
    </submittedName>
</protein>
<dbReference type="GO" id="GO:0047464">
    <property type="term" value="F:heparosan-N-sulfate-glucuronate 5-epimerase activity"/>
    <property type="evidence" value="ECO:0007669"/>
    <property type="project" value="InterPro"/>
</dbReference>
<dbReference type="GO" id="GO:0015012">
    <property type="term" value="P:heparan sulfate proteoglycan biosynthetic process"/>
    <property type="evidence" value="ECO:0007669"/>
    <property type="project" value="InterPro"/>
</dbReference>
<dbReference type="Proteomes" id="UP000271889">
    <property type="component" value="Unassembled WGS sequence"/>
</dbReference>
<gene>
    <name evidence="1" type="ORF">CGOC_LOCUS9979</name>
</gene>
<dbReference type="OrthoDB" id="5914444at2759"/>
<dbReference type="AlphaFoldDB" id="A0A3P7PZ65"/>